<keyword evidence="1" id="KW-0472">Membrane</keyword>
<feature type="transmembrane region" description="Helical" evidence="1">
    <location>
        <begin position="95"/>
        <end position="113"/>
    </location>
</feature>
<sequence>MKKIIDKNKIYWSQKEFVNSIIFGFLFLVASLFINYSAGNFATKKAGNGVTDIFLDNIPIVNVGQVFIWGAILLFIFIIVVILREPHYLPFILKSLALFYLVRAIFMTLTHIGPYYEFASLPPSRIINWTLDSGLFFSGHTGMPFLMALIFWKFFRLRLAFIVISIIFGISVLLSHIHYSIDVVAAFFITYAIFEMAKNLFPKSFKLISE</sequence>
<evidence type="ECO:0000256" key="1">
    <source>
        <dbReference type="SAM" id="Phobius"/>
    </source>
</evidence>
<feature type="transmembrane region" description="Helical" evidence="1">
    <location>
        <begin position="58"/>
        <end position="83"/>
    </location>
</feature>
<dbReference type="SUPFAM" id="SSF48317">
    <property type="entry name" value="Acid phosphatase/Vanadium-dependent haloperoxidase"/>
    <property type="match status" value="1"/>
</dbReference>
<protein>
    <recommendedName>
        <fullName evidence="2">Sphingomyelin synthase-like domain-containing protein</fullName>
    </recommendedName>
</protein>
<comment type="caution">
    <text evidence="3">The sequence shown here is derived from an EMBL/GenBank/DDBJ whole genome shotgun (WGS) entry which is preliminary data.</text>
</comment>
<keyword evidence="1" id="KW-1133">Transmembrane helix</keyword>
<reference evidence="3 4" key="1">
    <citation type="journal article" date="2016" name="Nat. Commun.">
        <title>Thousands of microbial genomes shed light on interconnected biogeochemical processes in an aquifer system.</title>
        <authorList>
            <person name="Anantharaman K."/>
            <person name="Brown C.T."/>
            <person name="Hug L.A."/>
            <person name="Sharon I."/>
            <person name="Castelle C.J."/>
            <person name="Probst A.J."/>
            <person name="Thomas B.C."/>
            <person name="Singh A."/>
            <person name="Wilkins M.J."/>
            <person name="Karaoz U."/>
            <person name="Brodie E.L."/>
            <person name="Williams K.H."/>
            <person name="Hubbard S.S."/>
            <person name="Banfield J.F."/>
        </authorList>
    </citation>
    <scope>NUCLEOTIDE SEQUENCE [LARGE SCALE GENOMIC DNA]</scope>
</reference>
<evidence type="ECO:0000259" key="2">
    <source>
        <dbReference type="Pfam" id="PF14360"/>
    </source>
</evidence>
<feature type="domain" description="Sphingomyelin synthase-like" evidence="2">
    <location>
        <begin position="135"/>
        <end position="197"/>
    </location>
</feature>
<evidence type="ECO:0000313" key="3">
    <source>
        <dbReference type="EMBL" id="OGM90339.1"/>
    </source>
</evidence>
<keyword evidence="1" id="KW-0812">Transmembrane</keyword>
<feature type="transmembrane region" description="Helical" evidence="1">
    <location>
        <begin position="159"/>
        <end position="177"/>
    </location>
</feature>
<dbReference type="Pfam" id="PF14360">
    <property type="entry name" value="PAP2_C"/>
    <property type="match status" value="1"/>
</dbReference>
<accession>A0A1F8DQU5</accession>
<dbReference type="InterPro" id="IPR025749">
    <property type="entry name" value="Sphingomyelin_synth-like_dom"/>
</dbReference>
<dbReference type="AlphaFoldDB" id="A0A1F8DQU5"/>
<dbReference type="CDD" id="cd01610">
    <property type="entry name" value="PAP2_like"/>
    <property type="match status" value="1"/>
</dbReference>
<dbReference type="InterPro" id="IPR036938">
    <property type="entry name" value="PAP2/HPO_sf"/>
</dbReference>
<feature type="transmembrane region" description="Helical" evidence="1">
    <location>
        <begin position="133"/>
        <end position="152"/>
    </location>
</feature>
<evidence type="ECO:0000313" key="4">
    <source>
        <dbReference type="Proteomes" id="UP000182002"/>
    </source>
</evidence>
<organism evidence="3 4">
    <name type="scientific">Candidatus Wolfebacteria bacterium RBG_13_41_7</name>
    <dbReference type="NCBI Taxonomy" id="1802554"/>
    <lineage>
        <taxon>Bacteria</taxon>
        <taxon>Candidatus Wolfeibacteriota</taxon>
    </lineage>
</organism>
<proteinExistence type="predicted"/>
<dbReference type="EMBL" id="MGIO01000003">
    <property type="protein sequence ID" value="OGM90339.1"/>
    <property type="molecule type" value="Genomic_DNA"/>
</dbReference>
<name>A0A1F8DQU5_9BACT</name>
<dbReference type="Proteomes" id="UP000182002">
    <property type="component" value="Unassembled WGS sequence"/>
</dbReference>
<feature type="transmembrane region" description="Helical" evidence="1">
    <location>
        <begin position="21"/>
        <end position="38"/>
    </location>
</feature>
<gene>
    <name evidence="3" type="ORF">A3J77_01130</name>
</gene>